<dbReference type="EMBL" id="CP137305">
    <property type="protein sequence ID" value="WQF77049.1"/>
    <property type="molecule type" value="Genomic_DNA"/>
</dbReference>
<name>A0AAX4I1X3_9PEZI</name>
<dbReference type="CDD" id="cd00024">
    <property type="entry name" value="CD_CSD"/>
    <property type="match status" value="1"/>
</dbReference>
<dbReference type="SUPFAM" id="SSF54160">
    <property type="entry name" value="Chromo domain-like"/>
    <property type="match status" value="1"/>
</dbReference>
<comment type="subunit">
    <text evidence="1">Component of the NuA4 histone acetyltransferase complex.</text>
</comment>
<gene>
    <name evidence="4" type="ORF">CDEST_02063</name>
</gene>
<dbReference type="GeneID" id="87938566"/>
<feature type="region of interest" description="Disordered" evidence="2">
    <location>
        <begin position="190"/>
        <end position="317"/>
    </location>
</feature>
<feature type="compositionally biased region" description="Polar residues" evidence="2">
    <location>
        <begin position="261"/>
        <end position="296"/>
    </location>
</feature>
<evidence type="ECO:0000256" key="2">
    <source>
        <dbReference type="SAM" id="MobiDB-lite"/>
    </source>
</evidence>
<dbReference type="PROSITE" id="PS50013">
    <property type="entry name" value="CHROMO_2"/>
    <property type="match status" value="1"/>
</dbReference>
<accession>A0AAX4I1X3</accession>
<dbReference type="GO" id="GO:0006338">
    <property type="term" value="P:chromatin remodeling"/>
    <property type="evidence" value="ECO:0007669"/>
    <property type="project" value="UniProtKB-ARBA"/>
</dbReference>
<organism evidence="4 5">
    <name type="scientific">Colletotrichum destructivum</name>
    <dbReference type="NCBI Taxonomy" id="34406"/>
    <lineage>
        <taxon>Eukaryota</taxon>
        <taxon>Fungi</taxon>
        <taxon>Dikarya</taxon>
        <taxon>Ascomycota</taxon>
        <taxon>Pezizomycotina</taxon>
        <taxon>Sordariomycetes</taxon>
        <taxon>Hypocreomycetidae</taxon>
        <taxon>Glomerellales</taxon>
        <taxon>Glomerellaceae</taxon>
        <taxon>Colletotrichum</taxon>
        <taxon>Colletotrichum destructivum species complex</taxon>
    </lineage>
</organism>
<dbReference type="RefSeq" id="XP_062774273.1">
    <property type="nucleotide sequence ID" value="XM_062918222.1"/>
</dbReference>
<dbReference type="Proteomes" id="UP001322277">
    <property type="component" value="Chromosome 1"/>
</dbReference>
<keyword evidence="5" id="KW-1185">Reference proteome</keyword>
<evidence type="ECO:0000259" key="3">
    <source>
        <dbReference type="PROSITE" id="PS50013"/>
    </source>
</evidence>
<feature type="domain" description="Chromo" evidence="3">
    <location>
        <begin position="113"/>
        <end position="163"/>
    </location>
</feature>
<protein>
    <submittedName>
        <fullName evidence="4">Chromo/chromo shadow domain, Chromo-like domain superfamily protein</fullName>
    </submittedName>
</protein>
<evidence type="ECO:0000313" key="5">
    <source>
        <dbReference type="Proteomes" id="UP001322277"/>
    </source>
</evidence>
<evidence type="ECO:0000256" key="1">
    <source>
        <dbReference type="ARBA" id="ARBA00011353"/>
    </source>
</evidence>
<evidence type="ECO:0000313" key="4">
    <source>
        <dbReference type="EMBL" id="WQF77049.1"/>
    </source>
</evidence>
<reference evidence="5" key="1">
    <citation type="journal article" date="2023" name="bioRxiv">
        <title>Complete genome of the Medicago anthracnose fungus, Colletotrichum destructivum, reveals a mini-chromosome-like region within a core chromosome.</title>
        <authorList>
            <person name="Lapalu N."/>
            <person name="Simon A."/>
            <person name="Lu A."/>
            <person name="Plaumann P.-L."/>
            <person name="Amselem J."/>
            <person name="Pigne S."/>
            <person name="Auger A."/>
            <person name="Koch C."/>
            <person name="Dallery J.-F."/>
            <person name="O'Connell R.J."/>
        </authorList>
    </citation>
    <scope>NUCLEOTIDE SEQUENCE [LARGE SCALE GENOMIC DNA]</scope>
    <source>
        <strain evidence="5">CBS 520.97</strain>
    </source>
</reference>
<dbReference type="InterPro" id="IPR000953">
    <property type="entry name" value="Chromo/chromo_shadow_dom"/>
</dbReference>
<dbReference type="AlphaFoldDB" id="A0AAX4I1X3"/>
<sequence>MLLTTIETPVNSMAPADQAAGSTRCAREDCSDWAVANSRFCSAHFPYDTIEKIVAHSLDPDTALVTLTVLVKGARKDISEWDVQEHRPTLLYDYWASFKGRTRQDVLGIGELYHPFRFRRHRRVRGQWQVLVQWLGYSDEGEDVSWEPAVKMRIDAPGVMTDYCGYVDDESTKAALLGLMARAENNEDVELEKQDVKASIGTPAPSKQATKRKRENLAEQPEPVSDKRRRYDLTSATKSPPPKLFSSKRRQSQAPPDASIPPQTTPKSSLSTKRQSTLPVETVANGVSSPAQPQPQSRRKSTRAASVAVPSTTASQRLNPADVPRTMLWFMDDFTVGDLQKVRRFTDGHCTMGLHQSLDCTDAHREERTRVWWAIYFLDRLNDYSCDLCERTLLVREAQTGDILPGNDELWSSCIDSNALSPRTMLSFSADQIMDSGVFANELQAMYALQSVLKTTRDPSFCLGTLKDHGSWKVDMLIQQKIYDTLETSQKYLENQYCVIVIYLLVLYSGSGNGP</sequence>
<dbReference type="CDD" id="cd12148">
    <property type="entry name" value="fungal_TF_MHR"/>
    <property type="match status" value="1"/>
</dbReference>
<dbReference type="InterPro" id="IPR016197">
    <property type="entry name" value="Chromo-like_dom_sf"/>
</dbReference>
<dbReference type="Gene3D" id="2.40.50.40">
    <property type="match status" value="1"/>
</dbReference>
<dbReference type="KEGG" id="cdet:87938566"/>
<proteinExistence type="predicted"/>
<feature type="compositionally biased region" description="Low complexity" evidence="2">
    <location>
        <begin position="303"/>
        <end position="315"/>
    </location>
</feature>